<keyword evidence="2" id="KW-0677">Repeat</keyword>
<dbReference type="Proteomes" id="UP001141806">
    <property type="component" value="Unassembled WGS sequence"/>
</dbReference>
<keyword evidence="5" id="KW-1185">Reference proteome</keyword>
<dbReference type="NCBIfam" id="TIGR00756">
    <property type="entry name" value="PPR"/>
    <property type="match status" value="2"/>
</dbReference>
<dbReference type="Gene3D" id="1.25.40.10">
    <property type="entry name" value="Tetratricopeptide repeat domain"/>
    <property type="match status" value="1"/>
</dbReference>
<protein>
    <recommendedName>
        <fullName evidence="6">Pentatricopeptide repeat-containing protein</fullName>
    </recommendedName>
</protein>
<sequence length="126" mass="14360">MEPKNLKLCPHINCSLIHGFFELSKAGGFKPKIPTYNAVVVGYCNSMQMLDAYRVVDEMRQFGVGPDGRTHEIILHNLIKANRKKEAFSLYQRMGTEFGCEPSMNIYSVIVKIFCEVERINMALKV</sequence>
<dbReference type="InterPro" id="IPR050667">
    <property type="entry name" value="PPR-containing_protein"/>
</dbReference>
<comment type="similarity">
    <text evidence="1">Belongs to the PPR family. P subfamily.</text>
</comment>
<organism evidence="4 5">
    <name type="scientific">Protea cynaroides</name>
    <dbReference type="NCBI Taxonomy" id="273540"/>
    <lineage>
        <taxon>Eukaryota</taxon>
        <taxon>Viridiplantae</taxon>
        <taxon>Streptophyta</taxon>
        <taxon>Embryophyta</taxon>
        <taxon>Tracheophyta</taxon>
        <taxon>Spermatophyta</taxon>
        <taxon>Magnoliopsida</taxon>
        <taxon>Proteales</taxon>
        <taxon>Proteaceae</taxon>
        <taxon>Protea</taxon>
    </lineage>
</organism>
<dbReference type="OrthoDB" id="185373at2759"/>
<accession>A0A9Q0HAL0</accession>
<dbReference type="PROSITE" id="PS51375">
    <property type="entry name" value="PPR"/>
    <property type="match status" value="1"/>
</dbReference>
<reference evidence="4" key="1">
    <citation type="journal article" date="2023" name="Plant J.">
        <title>The genome of the king protea, Protea cynaroides.</title>
        <authorList>
            <person name="Chang J."/>
            <person name="Duong T.A."/>
            <person name="Schoeman C."/>
            <person name="Ma X."/>
            <person name="Roodt D."/>
            <person name="Barker N."/>
            <person name="Li Z."/>
            <person name="Van de Peer Y."/>
            <person name="Mizrachi E."/>
        </authorList>
    </citation>
    <scope>NUCLEOTIDE SEQUENCE</scope>
    <source>
        <tissue evidence="4">Young leaves</tissue>
    </source>
</reference>
<comment type="caution">
    <text evidence="4">The sequence shown here is derived from an EMBL/GenBank/DDBJ whole genome shotgun (WGS) entry which is preliminary data.</text>
</comment>
<dbReference type="PANTHER" id="PTHR47939">
    <property type="entry name" value="MEMBRANE-ASSOCIATED SALT-INDUCIBLE PROTEIN-LIKE"/>
    <property type="match status" value="1"/>
</dbReference>
<dbReference type="Pfam" id="PF13041">
    <property type="entry name" value="PPR_2"/>
    <property type="match status" value="1"/>
</dbReference>
<evidence type="ECO:0000313" key="5">
    <source>
        <dbReference type="Proteomes" id="UP001141806"/>
    </source>
</evidence>
<evidence type="ECO:0000313" key="4">
    <source>
        <dbReference type="EMBL" id="KAJ4961706.1"/>
    </source>
</evidence>
<dbReference type="PANTHER" id="PTHR47939:SF5">
    <property type="entry name" value="PENTACOTRIPEPTIDE-REPEAT REGION OF PRORP DOMAIN-CONTAINING PROTEIN"/>
    <property type="match status" value="1"/>
</dbReference>
<dbReference type="AlphaFoldDB" id="A0A9Q0HAL0"/>
<proteinExistence type="inferred from homology"/>
<name>A0A9Q0HAL0_9MAGN</name>
<evidence type="ECO:0008006" key="6">
    <source>
        <dbReference type="Google" id="ProtNLM"/>
    </source>
</evidence>
<evidence type="ECO:0000256" key="2">
    <source>
        <dbReference type="ARBA" id="ARBA00022737"/>
    </source>
</evidence>
<dbReference type="EMBL" id="JAMYWD010000009">
    <property type="protein sequence ID" value="KAJ4961706.1"/>
    <property type="molecule type" value="Genomic_DNA"/>
</dbReference>
<feature type="repeat" description="PPR" evidence="3">
    <location>
        <begin position="32"/>
        <end position="66"/>
    </location>
</feature>
<gene>
    <name evidence="4" type="ORF">NE237_021616</name>
</gene>
<evidence type="ECO:0000256" key="1">
    <source>
        <dbReference type="ARBA" id="ARBA00007626"/>
    </source>
</evidence>
<evidence type="ECO:0000256" key="3">
    <source>
        <dbReference type="PROSITE-ProRule" id="PRU00708"/>
    </source>
</evidence>
<dbReference type="InterPro" id="IPR011990">
    <property type="entry name" value="TPR-like_helical_dom_sf"/>
</dbReference>
<dbReference type="InterPro" id="IPR002885">
    <property type="entry name" value="PPR_rpt"/>
</dbReference>